<accession>A0A3T0MXR1</accession>
<dbReference type="OrthoDB" id="8430253at2"/>
<dbReference type="Proteomes" id="UP000283063">
    <property type="component" value="Chromosome"/>
</dbReference>
<gene>
    <name evidence="2" type="ORF">EBB79_00685</name>
</gene>
<evidence type="ECO:0000313" key="2">
    <source>
        <dbReference type="EMBL" id="AZV76552.1"/>
    </source>
</evidence>
<dbReference type="KEGG" id="sedi:EBB79_00685"/>
<reference evidence="2 3" key="1">
    <citation type="submission" date="2018-10" db="EMBL/GenBank/DDBJ databases">
        <title>Parasedimentitalea marina sp. nov., a psychrophilic bacterium isolated from deep seawater of the New Britain Trench.</title>
        <authorList>
            <person name="Cao J."/>
        </authorList>
    </citation>
    <scope>NUCLEOTIDE SEQUENCE [LARGE SCALE GENOMIC DNA]</scope>
    <source>
        <strain evidence="2 3">W43</strain>
    </source>
</reference>
<keyword evidence="3" id="KW-1185">Reference proteome</keyword>
<dbReference type="RefSeq" id="WP_127746994.1">
    <property type="nucleotide sequence ID" value="NZ_CP033219.1"/>
</dbReference>
<feature type="region of interest" description="Disordered" evidence="1">
    <location>
        <begin position="419"/>
        <end position="439"/>
    </location>
</feature>
<sequence length="460" mass="52134">MKRLIQHGLMFGNLFHVASPALVERYNRALQHLTGKTTALTDFHVDISGYSPEIGDEQSDDLYLNHAGVNRQFILLSTEQKRSPLLNEKFSVNRDILRRFITDNERQLFALTATDAVAGELVNSVFEIDTPARLFDIHKIEIEADTTKGTLRHATHLGELVDRFKGEDDAWFDDVLIAEMISTAKQTGDITRNPVKLKHEAFQQDNYWTAHFGGLYLFQAVEHPAMIASGDKPVGELPIKYVFDLAERNRIAKFLDYNGLAEPVVKARGVDGAAILRQKMDFIAADALAAKGHDLTGLHRSKLRRLTAQHAQDLPPEYEGLAAMVRWAESGGRWPKISSDHPAYFYSLRAADTPDRNLVNMLLAELSPLDVRQLFICHKTLFYQQYRSWSEQKKAYVVHFLANEYAVDKAGARDALFGHEPDMSGEDAPELPRGMPKVRSRERMIDRVGPWGAVTRERRR</sequence>
<name>A0A3T0MXR1_9RHOB</name>
<dbReference type="InterPro" id="IPR046578">
    <property type="entry name" value="DUF6638"/>
</dbReference>
<evidence type="ECO:0000313" key="3">
    <source>
        <dbReference type="Proteomes" id="UP000283063"/>
    </source>
</evidence>
<dbReference type="AlphaFoldDB" id="A0A3T0MXR1"/>
<dbReference type="EMBL" id="CP033219">
    <property type="protein sequence ID" value="AZV76552.1"/>
    <property type="molecule type" value="Genomic_DNA"/>
</dbReference>
<evidence type="ECO:0000256" key="1">
    <source>
        <dbReference type="SAM" id="MobiDB-lite"/>
    </source>
</evidence>
<proteinExistence type="predicted"/>
<dbReference type="Pfam" id="PF20343">
    <property type="entry name" value="DUF6638"/>
    <property type="match status" value="1"/>
</dbReference>
<protein>
    <submittedName>
        <fullName evidence="2">Uncharacterized protein</fullName>
    </submittedName>
</protein>
<organism evidence="2 3">
    <name type="scientific">Parasedimentitalea marina</name>
    <dbReference type="NCBI Taxonomy" id="2483033"/>
    <lineage>
        <taxon>Bacteria</taxon>
        <taxon>Pseudomonadati</taxon>
        <taxon>Pseudomonadota</taxon>
        <taxon>Alphaproteobacteria</taxon>
        <taxon>Rhodobacterales</taxon>
        <taxon>Paracoccaceae</taxon>
        <taxon>Parasedimentitalea</taxon>
    </lineage>
</organism>